<sequence length="317" mass="34215">MTEATKRYAVVTGANKGVGLEICKQLAQNGIMVVLTARDEKRGLEALESLKHSGLSDYLVFHQLDVGDPKSIASLADFVKKQFGKLDILVNNAAILGATFSIAPGTEVNSCDIWSKATDDNYELAEECLKTNYYGAKRTAEALIPLLQLSDLPRIVNVSSSVVMLKVESRVPVKSHFRSEALKMVDGKVSLLQGKGEKLKGVLTGVTTEEKLNDLITEYLKDFKEGLHGSKGWPTFISAYTVSKVALNAYTRILANKYPDFCVNSVCPGYAKTDINLNTGTITAEEGAVTPVKLALLPKGGPSGLFFVKGEPATPEP</sequence>
<dbReference type="Pfam" id="PF00106">
    <property type="entry name" value="adh_short"/>
    <property type="match status" value="1"/>
</dbReference>
<evidence type="ECO:0000313" key="7">
    <source>
        <dbReference type="Proteomes" id="UP000701853"/>
    </source>
</evidence>
<dbReference type="OrthoDB" id="1933717at2759"/>
<organism evidence="6 7">
    <name type="scientific">Gossypium anomalum</name>
    <dbReference type="NCBI Taxonomy" id="47600"/>
    <lineage>
        <taxon>Eukaryota</taxon>
        <taxon>Viridiplantae</taxon>
        <taxon>Streptophyta</taxon>
        <taxon>Embryophyta</taxon>
        <taxon>Tracheophyta</taxon>
        <taxon>Spermatophyta</taxon>
        <taxon>Magnoliopsida</taxon>
        <taxon>eudicotyledons</taxon>
        <taxon>Gunneridae</taxon>
        <taxon>Pentapetalae</taxon>
        <taxon>rosids</taxon>
        <taxon>malvids</taxon>
        <taxon>Malvales</taxon>
        <taxon>Malvaceae</taxon>
        <taxon>Malvoideae</taxon>
        <taxon>Gossypium</taxon>
    </lineage>
</organism>
<dbReference type="AlphaFoldDB" id="A0A8J6CVH1"/>
<evidence type="ECO:0000256" key="2">
    <source>
        <dbReference type="ARBA" id="ARBA00022857"/>
    </source>
</evidence>
<dbReference type="PANTHER" id="PTHR43490:SF103">
    <property type="entry name" value="(+)-NEOMENTHOL DEHYDROGENASE-LIKE"/>
    <property type="match status" value="1"/>
</dbReference>
<dbReference type="PRINTS" id="PR00081">
    <property type="entry name" value="GDHRDH"/>
</dbReference>
<dbReference type="InterPro" id="IPR020904">
    <property type="entry name" value="Sc_DH/Rdtase_CS"/>
</dbReference>
<evidence type="ECO:0000256" key="5">
    <source>
        <dbReference type="RuleBase" id="RU369024"/>
    </source>
</evidence>
<dbReference type="Gene3D" id="3.40.50.720">
    <property type="entry name" value="NAD(P)-binding Rossmann-like Domain"/>
    <property type="match status" value="1"/>
</dbReference>
<dbReference type="GO" id="GO:0016616">
    <property type="term" value="F:oxidoreductase activity, acting on the CH-OH group of donors, NAD or NADP as acceptor"/>
    <property type="evidence" value="ECO:0007669"/>
    <property type="project" value="InterPro"/>
</dbReference>
<dbReference type="InterPro" id="IPR045313">
    <property type="entry name" value="CBR1-like"/>
</dbReference>
<comment type="similarity">
    <text evidence="1 4">Belongs to the short-chain dehydrogenases/reductases (SDR) family.</text>
</comment>
<dbReference type="GO" id="GO:0016020">
    <property type="term" value="C:membrane"/>
    <property type="evidence" value="ECO:0007669"/>
    <property type="project" value="TreeGrafter"/>
</dbReference>
<keyword evidence="3 5" id="KW-0560">Oxidoreductase</keyword>
<dbReference type="CDD" id="cd05324">
    <property type="entry name" value="carb_red_PTCR-like_SDR_c"/>
    <property type="match status" value="1"/>
</dbReference>
<evidence type="ECO:0000256" key="4">
    <source>
        <dbReference type="RuleBase" id="RU000363"/>
    </source>
</evidence>
<dbReference type="InterPro" id="IPR002347">
    <property type="entry name" value="SDR_fam"/>
</dbReference>
<dbReference type="PRINTS" id="PR00080">
    <property type="entry name" value="SDRFAMILY"/>
</dbReference>
<dbReference type="PROSITE" id="PS00061">
    <property type="entry name" value="ADH_SHORT"/>
    <property type="match status" value="1"/>
</dbReference>
<evidence type="ECO:0000256" key="1">
    <source>
        <dbReference type="ARBA" id="ARBA00006484"/>
    </source>
</evidence>
<protein>
    <recommendedName>
        <fullName evidence="5">Short-chain dehydrogenase/reductase</fullName>
        <ecNumber evidence="5">1.1.1.-</ecNumber>
    </recommendedName>
</protein>
<accession>A0A8J6CVH1</accession>
<gene>
    <name evidence="6" type="ORF">CXB51_016996</name>
</gene>
<proteinExistence type="inferred from homology"/>
<dbReference type="PANTHER" id="PTHR43490">
    <property type="entry name" value="(+)-NEOMENTHOL DEHYDROGENASE"/>
    <property type="match status" value="1"/>
</dbReference>
<keyword evidence="2 5" id="KW-0521">NADP</keyword>
<evidence type="ECO:0000256" key="3">
    <source>
        <dbReference type="ARBA" id="ARBA00023002"/>
    </source>
</evidence>
<reference evidence="6 7" key="1">
    <citation type="journal article" date="2021" name="bioRxiv">
        <title>The Gossypium anomalum genome as a resource for cotton improvement and evolutionary analysis of hybrid incompatibility.</title>
        <authorList>
            <person name="Grover C.E."/>
            <person name="Yuan D."/>
            <person name="Arick M.A."/>
            <person name="Miller E.R."/>
            <person name="Hu G."/>
            <person name="Peterson D.G."/>
            <person name="Wendel J.F."/>
            <person name="Udall J.A."/>
        </authorList>
    </citation>
    <scope>NUCLEOTIDE SEQUENCE [LARGE SCALE GENOMIC DNA]</scope>
    <source>
        <strain evidence="6">JFW-Udall</strain>
        <tissue evidence="6">Leaf</tissue>
    </source>
</reference>
<keyword evidence="7" id="KW-1185">Reference proteome</keyword>
<name>A0A8J6CVH1_9ROSI</name>
<dbReference type="Proteomes" id="UP000701853">
    <property type="component" value="Chromosome 7"/>
</dbReference>
<comment type="caution">
    <text evidence="6">The sequence shown here is derived from an EMBL/GenBank/DDBJ whole genome shotgun (WGS) entry which is preliminary data.</text>
</comment>
<evidence type="ECO:0000313" key="6">
    <source>
        <dbReference type="EMBL" id="KAG8488947.1"/>
    </source>
</evidence>
<dbReference type="EC" id="1.1.1.-" evidence="5"/>
<dbReference type="InterPro" id="IPR036291">
    <property type="entry name" value="NAD(P)-bd_dom_sf"/>
</dbReference>
<dbReference type="SUPFAM" id="SSF51735">
    <property type="entry name" value="NAD(P)-binding Rossmann-fold domains"/>
    <property type="match status" value="1"/>
</dbReference>
<dbReference type="EMBL" id="JAHUZN010000007">
    <property type="protein sequence ID" value="KAG8488947.1"/>
    <property type="molecule type" value="Genomic_DNA"/>
</dbReference>